<dbReference type="PANTHER" id="PTHR42752">
    <property type="entry name" value="IMIDAZOLONEPROPIONASE"/>
    <property type="match status" value="1"/>
</dbReference>
<evidence type="ECO:0000256" key="2">
    <source>
        <dbReference type="ARBA" id="ARBA00012864"/>
    </source>
</evidence>
<evidence type="ECO:0000256" key="5">
    <source>
        <dbReference type="ARBA" id="ARBA00022808"/>
    </source>
</evidence>
<feature type="domain" description="Amidohydrolase-related" evidence="9">
    <location>
        <begin position="61"/>
        <end position="397"/>
    </location>
</feature>
<evidence type="ECO:0000313" key="11">
    <source>
        <dbReference type="Proteomes" id="UP000288947"/>
    </source>
</evidence>
<dbReference type="SUPFAM" id="SSF51338">
    <property type="entry name" value="Composite domain of metallo-dependent hydrolases"/>
    <property type="match status" value="1"/>
</dbReference>
<dbReference type="InterPro" id="IPR006680">
    <property type="entry name" value="Amidohydro-rel"/>
</dbReference>
<dbReference type="EC" id="3.5.2.7" evidence="2 8"/>
<gene>
    <name evidence="10" type="ORF">CBS1_08190</name>
</gene>
<organism evidence="10 11">
    <name type="scientific">Fervidobacterium changbaicum</name>
    <dbReference type="NCBI Taxonomy" id="310769"/>
    <lineage>
        <taxon>Bacteria</taxon>
        <taxon>Thermotogati</taxon>
        <taxon>Thermotogota</taxon>
        <taxon>Thermotogae</taxon>
        <taxon>Thermotogales</taxon>
        <taxon>Fervidobacteriaceae</taxon>
        <taxon>Fervidobacterium</taxon>
    </lineage>
</organism>
<keyword evidence="11" id="KW-1185">Reference proteome</keyword>
<evidence type="ECO:0000256" key="4">
    <source>
        <dbReference type="ARBA" id="ARBA00022801"/>
    </source>
</evidence>
<dbReference type="SUPFAM" id="SSF51556">
    <property type="entry name" value="Metallo-dependent hydrolases"/>
    <property type="match status" value="1"/>
</dbReference>
<evidence type="ECO:0000256" key="6">
    <source>
        <dbReference type="ARBA" id="ARBA00022833"/>
    </source>
</evidence>
<name>A0ABX5QT53_9BACT</name>
<dbReference type="NCBIfam" id="TIGR01224">
    <property type="entry name" value="hutI"/>
    <property type="match status" value="1"/>
</dbReference>
<keyword evidence="7" id="KW-0408">Iron</keyword>
<dbReference type="Proteomes" id="UP000288947">
    <property type="component" value="Chromosome"/>
</dbReference>
<keyword evidence="4" id="KW-0378">Hydrolase</keyword>
<dbReference type="InterPro" id="IPR005920">
    <property type="entry name" value="HutI"/>
</dbReference>
<dbReference type="Gene3D" id="2.30.40.10">
    <property type="entry name" value="Urease, subunit C, domain 1"/>
    <property type="match status" value="1"/>
</dbReference>
<sequence>MNYEKEFIINAERILTPSVQAPVRGEGMRKIEEYLERDIVIRDGRIVDLRPHKNADVKAKLVTPGLFDAHTHIPFVGSRAKEFYMRARGKTYLEILQAGGGIHYTSHLVRLASEDELYSVSASYIAEFTKHGVVGIECKSGYGLDKENELKQLRVIKQLKETLPNKIASTFLGLHAKPKEKSVGEYISEMEELLAEISKERLADFVDVFCDKGAYLPEEIEDFLKFSKSLGFKIRLHADEIENVGAARFGARLEAVSVDHVLKVTKEDIQELSNSNTMVTLMPNTSFYLGESFAPAREIIDSGIPVALGSDFNPGSAPIFMPSFVMHLAIRFLKMEPEEVLTAYTVNSAHLLGFDSGLVRPGYPADLVLWKTNEFLNIPYMWQENFVEHVLINGRMVV</sequence>
<keyword evidence="5" id="KW-0369">Histidine metabolism</keyword>
<dbReference type="PANTHER" id="PTHR42752:SF1">
    <property type="entry name" value="IMIDAZOLONEPROPIONASE-RELATED"/>
    <property type="match status" value="1"/>
</dbReference>
<keyword evidence="6" id="KW-0862">Zinc</keyword>
<dbReference type="Pfam" id="PF01979">
    <property type="entry name" value="Amidohydro_1"/>
    <property type="match status" value="1"/>
</dbReference>
<evidence type="ECO:0000259" key="9">
    <source>
        <dbReference type="Pfam" id="PF01979"/>
    </source>
</evidence>
<protein>
    <recommendedName>
        <fullName evidence="2 8">Imidazolonepropionase</fullName>
        <ecNumber evidence="2 8">3.5.2.7</ecNumber>
    </recommendedName>
</protein>
<comment type="pathway">
    <text evidence="1">Amino-acid degradation.</text>
</comment>
<proteinExistence type="predicted"/>
<reference evidence="10 11" key="1">
    <citation type="submission" date="2018-01" db="EMBL/GenBank/DDBJ databases">
        <title>The whole genome sequencing and assembly of Fervidobacterium changbaicum CBS-1 strain.</title>
        <authorList>
            <person name="Kim J.-Y."/>
            <person name="Park M.-K."/>
            <person name="Yi H."/>
            <person name="Bahn Y.-S."/>
            <person name="Kim J.F."/>
            <person name="Lee D.-W."/>
        </authorList>
    </citation>
    <scope>NUCLEOTIDE SEQUENCE [LARGE SCALE GENOMIC DNA]</scope>
    <source>
        <strain evidence="10 11">CBS-1</strain>
    </source>
</reference>
<dbReference type="InterPro" id="IPR011059">
    <property type="entry name" value="Metal-dep_hydrolase_composite"/>
</dbReference>
<evidence type="ECO:0000256" key="1">
    <source>
        <dbReference type="ARBA" id="ARBA00005023"/>
    </source>
</evidence>
<dbReference type="Gene3D" id="3.20.20.140">
    <property type="entry name" value="Metal-dependent hydrolases"/>
    <property type="match status" value="1"/>
</dbReference>
<evidence type="ECO:0000256" key="7">
    <source>
        <dbReference type="ARBA" id="ARBA00023004"/>
    </source>
</evidence>
<dbReference type="InterPro" id="IPR032466">
    <property type="entry name" value="Metal_Hydrolase"/>
</dbReference>
<keyword evidence="3" id="KW-0479">Metal-binding</keyword>
<dbReference type="EMBL" id="CP026721">
    <property type="protein sequence ID" value="QAV33697.1"/>
    <property type="molecule type" value="Genomic_DNA"/>
</dbReference>
<evidence type="ECO:0000313" key="10">
    <source>
        <dbReference type="EMBL" id="QAV33697.1"/>
    </source>
</evidence>
<accession>A0ABX5QT53</accession>
<evidence type="ECO:0000256" key="8">
    <source>
        <dbReference type="NCBIfam" id="TIGR01224"/>
    </source>
</evidence>
<evidence type="ECO:0000256" key="3">
    <source>
        <dbReference type="ARBA" id="ARBA00022723"/>
    </source>
</evidence>